<name>A0A0W0U4Y5_9GAMM</name>
<dbReference type="GO" id="GO:0016740">
    <property type="term" value="F:transferase activity"/>
    <property type="evidence" value="ECO:0007669"/>
    <property type="project" value="UniProtKB-KW"/>
</dbReference>
<evidence type="ECO:0000259" key="1">
    <source>
        <dbReference type="Pfam" id="PF01636"/>
    </source>
</evidence>
<dbReference type="Pfam" id="PF01636">
    <property type="entry name" value="APH"/>
    <property type="match status" value="1"/>
</dbReference>
<gene>
    <name evidence="2" type="ORF">Lfee_0568</name>
    <name evidence="3" type="ORF">NCTC12022_03162</name>
</gene>
<dbReference type="RefSeq" id="WP_058443785.1">
    <property type="nucleotide sequence ID" value="NZ_CAAAHT010000028.1"/>
</dbReference>
<dbReference type="Proteomes" id="UP000251942">
    <property type="component" value="Unassembled WGS sequence"/>
</dbReference>
<reference evidence="3 5" key="2">
    <citation type="submission" date="2018-06" db="EMBL/GenBank/DDBJ databases">
        <authorList>
            <consortium name="Pathogen Informatics"/>
            <person name="Doyle S."/>
        </authorList>
    </citation>
    <scope>NUCLEOTIDE SEQUENCE [LARGE SCALE GENOMIC DNA]</scope>
    <source>
        <strain evidence="3 5">NCTC12022</strain>
    </source>
</reference>
<dbReference type="InterPro" id="IPR002575">
    <property type="entry name" value="Aminoglycoside_PTrfase"/>
</dbReference>
<feature type="domain" description="Aminoglycoside phosphotransferase" evidence="1">
    <location>
        <begin position="18"/>
        <end position="239"/>
    </location>
</feature>
<protein>
    <submittedName>
        <fullName evidence="2 3">Aminoglycoside phosphotransferase</fullName>
    </submittedName>
</protein>
<dbReference type="Proteomes" id="UP000054698">
    <property type="component" value="Unassembled WGS sequence"/>
</dbReference>
<sequence length="303" mass="34382">MANEHWSSVYFTQPILSITPLTGGLQHQVDLIELADQGKWIGKKFSSPTWLGATTRQRLEFTQAVATIAANQLGLTFSARHSEANDFLLTVDGHFALILPYCEGKVLEAVDSKQAYILGNRLAQLHLLPFPAHGAERFPAIIPPEGLAHIPWLGELINHCNRYRDYDAQNRVVSHRDIHVNNIIWRDSETPHFIDWESAGYIHPFVELIGLAVNCAGMAHSVFATEQFQATLLGYAECAGHLPAMDAILWQQTLHSWLLWLTYCLKRGWEKEAWQTIKVIEFIGDSMENMQQLYDGLYLTFKK</sequence>
<evidence type="ECO:0000313" key="3">
    <source>
        <dbReference type="EMBL" id="SPX62403.1"/>
    </source>
</evidence>
<reference evidence="2 4" key="1">
    <citation type="submission" date="2015-11" db="EMBL/GenBank/DDBJ databases">
        <title>Genomic analysis of 38 Legionella species identifies large and diverse effector repertoires.</title>
        <authorList>
            <person name="Burstein D."/>
            <person name="Amaro F."/>
            <person name="Zusman T."/>
            <person name="Lifshitz Z."/>
            <person name="Cohen O."/>
            <person name="Gilbert J.A."/>
            <person name="Pupko T."/>
            <person name="Shuman H.A."/>
            <person name="Segal G."/>
        </authorList>
    </citation>
    <scope>NUCLEOTIDE SEQUENCE [LARGE SCALE GENOMIC DNA]</scope>
    <source>
        <strain evidence="2 4">WO-44C</strain>
    </source>
</reference>
<dbReference type="OrthoDB" id="179763at2"/>
<keyword evidence="2" id="KW-0808">Transferase</keyword>
<dbReference type="EMBL" id="UASS01000038">
    <property type="protein sequence ID" value="SPX62403.1"/>
    <property type="molecule type" value="Genomic_DNA"/>
</dbReference>
<evidence type="ECO:0000313" key="2">
    <source>
        <dbReference type="EMBL" id="KTD02952.1"/>
    </source>
</evidence>
<dbReference type="SUPFAM" id="SSF56112">
    <property type="entry name" value="Protein kinase-like (PK-like)"/>
    <property type="match status" value="1"/>
</dbReference>
<evidence type="ECO:0000313" key="4">
    <source>
        <dbReference type="Proteomes" id="UP000054698"/>
    </source>
</evidence>
<dbReference type="InterPro" id="IPR011009">
    <property type="entry name" value="Kinase-like_dom_sf"/>
</dbReference>
<organism evidence="2 4">
    <name type="scientific">Legionella feeleii</name>
    <dbReference type="NCBI Taxonomy" id="453"/>
    <lineage>
        <taxon>Bacteria</taxon>
        <taxon>Pseudomonadati</taxon>
        <taxon>Pseudomonadota</taxon>
        <taxon>Gammaproteobacteria</taxon>
        <taxon>Legionellales</taxon>
        <taxon>Legionellaceae</taxon>
        <taxon>Legionella</taxon>
    </lineage>
</organism>
<evidence type="ECO:0000313" key="5">
    <source>
        <dbReference type="Proteomes" id="UP000251942"/>
    </source>
</evidence>
<dbReference type="AlphaFoldDB" id="A0A0W0U4Y5"/>
<proteinExistence type="predicted"/>
<dbReference type="Gene3D" id="3.90.1200.10">
    <property type="match status" value="1"/>
</dbReference>
<keyword evidence="4" id="KW-1185">Reference proteome</keyword>
<dbReference type="PATRIC" id="fig|453.4.peg.615"/>
<accession>A0A0W0U4Y5</accession>
<dbReference type="STRING" id="453.Lfee_0568"/>
<dbReference type="EMBL" id="LNYB01000018">
    <property type="protein sequence ID" value="KTD02952.1"/>
    <property type="molecule type" value="Genomic_DNA"/>
</dbReference>